<dbReference type="PANTHER" id="PTHR11728:SF1">
    <property type="entry name" value="GLYCEROL-3-PHOSPHATE DEHYDROGENASE [NAD(+)] 2, CHLOROPLASTIC"/>
    <property type="match status" value="1"/>
</dbReference>
<keyword evidence="3 9" id="KW-0521">NADP</keyword>
<feature type="binding site" evidence="9">
    <location>
        <position position="115"/>
    </location>
    <ligand>
        <name>NADPH</name>
        <dbReference type="ChEBI" id="CHEBI:57783"/>
    </ligand>
</feature>
<sequence length="342" mass="37889">MKYDYALVVGAGAFGTSIASVLANNFKNVILKVRSVDVYESLLKGSNEVYLPGINLADNIVPALTWEEVDEKAKGKVEIIVSGLPTAGINDFFKENYERFTKYFEQEIPLVSLSKGIDPQTLEMADDLFFDLWNEYKEQFIFLSGPSFAKEILQEQVTLVTAAGRSKHNLESISKMLDTTYFKVLPSYDVKGVLLGGALKNILAIAGGIIEGLGYNHNTRAAMITRGIAEMLRFGKVFNARPETFYGLSGMGDLILTTTGELSRNKTFGLEIAKGRSAEEIINSQRTVVEGYKTAKAVHLLCEKYAIRANIFQGVYKVLYENAVPGDVLKKLMNQPSKFELD</sequence>
<dbReference type="SUPFAM" id="SSF48179">
    <property type="entry name" value="6-phosphogluconate dehydrogenase C-terminal domain-like"/>
    <property type="match status" value="1"/>
</dbReference>
<evidence type="ECO:0000256" key="8">
    <source>
        <dbReference type="ARBA" id="ARBA00023264"/>
    </source>
</evidence>
<organism evidence="17 18">
    <name type="scientific">Halobacteriovorax marinus (strain ATCC BAA-682 / DSM 15412 / SJ)</name>
    <name type="common">Bacteriovorax marinus</name>
    <dbReference type="NCBI Taxonomy" id="862908"/>
    <lineage>
        <taxon>Bacteria</taxon>
        <taxon>Pseudomonadati</taxon>
        <taxon>Bdellovibrionota</taxon>
        <taxon>Bacteriovoracia</taxon>
        <taxon>Bacteriovoracales</taxon>
        <taxon>Halobacteriovoraceae</taxon>
        <taxon>Halobacteriovorax</taxon>
    </lineage>
</organism>
<evidence type="ECO:0000256" key="3">
    <source>
        <dbReference type="ARBA" id="ARBA00022857"/>
    </source>
</evidence>
<evidence type="ECO:0000256" key="13">
    <source>
        <dbReference type="RuleBase" id="RU000437"/>
    </source>
</evidence>
<keyword evidence="8 9" id="KW-1208">Phospholipid metabolism</keyword>
<feature type="binding site" evidence="9">
    <location>
        <position position="288"/>
    </location>
    <ligand>
        <name>NADPH</name>
        <dbReference type="ChEBI" id="CHEBI:57783"/>
    </ligand>
</feature>
<feature type="binding site" evidence="9">
    <location>
        <position position="265"/>
    </location>
    <ligand>
        <name>sn-glycerol 3-phosphate</name>
        <dbReference type="ChEBI" id="CHEBI:57597"/>
    </ligand>
</feature>
<dbReference type="GO" id="GO:0008654">
    <property type="term" value="P:phospholipid biosynthetic process"/>
    <property type="evidence" value="ECO:0007669"/>
    <property type="project" value="UniProtKB-KW"/>
</dbReference>
<dbReference type="FunFam" id="1.10.1040.10:FF:000001">
    <property type="entry name" value="Glycerol-3-phosphate dehydrogenase [NAD(P)+]"/>
    <property type="match status" value="1"/>
</dbReference>
<dbReference type="Gene3D" id="1.10.1040.10">
    <property type="entry name" value="N-(1-d-carboxylethyl)-l-norvaline Dehydrogenase, domain 2"/>
    <property type="match status" value="1"/>
</dbReference>
<gene>
    <name evidence="9 17" type="primary">gpsA</name>
    <name evidence="17" type="ordered locus">BMS_2528</name>
</gene>
<dbReference type="PANTHER" id="PTHR11728">
    <property type="entry name" value="GLYCEROL-3-PHOSPHATE DEHYDROGENASE"/>
    <property type="match status" value="1"/>
</dbReference>
<feature type="binding site" evidence="9">
    <location>
        <position position="264"/>
    </location>
    <ligand>
        <name>sn-glycerol 3-phosphate</name>
        <dbReference type="ChEBI" id="CHEBI:57597"/>
    </ligand>
</feature>
<keyword evidence="4 9" id="KW-0560">Oxidoreductase</keyword>
<feature type="binding site" evidence="11">
    <location>
        <position position="115"/>
    </location>
    <ligand>
        <name>substrate</name>
    </ligand>
</feature>
<evidence type="ECO:0000259" key="15">
    <source>
        <dbReference type="Pfam" id="PF01210"/>
    </source>
</evidence>
<feature type="binding site" evidence="9">
    <location>
        <position position="200"/>
    </location>
    <ligand>
        <name>sn-glycerol 3-phosphate</name>
        <dbReference type="ChEBI" id="CHEBI:57597"/>
    </ligand>
</feature>
<feature type="binding site" evidence="9">
    <location>
        <position position="50"/>
    </location>
    <ligand>
        <name>NADPH</name>
        <dbReference type="ChEBI" id="CHEBI:57783"/>
    </ligand>
</feature>
<dbReference type="Gene3D" id="3.40.50.720">
    <property type="entry name" value="NAD(P)-binding Rossmann-like Domain"/>
    <property type="match status" value="1"/>
</dbReference>
<dbReference type="EMBL" id="FQ312005">
    <property type="protein sequence ID" value="CBW27318.1"/>
    <property type="molecule type" value="Genomic_DNA"/>
</dbReference>
<evidence type="ECO:0000256" key="4">
    <source>
        <dbReference type="ARBA" id="ARBA00023002"/>
    </source>
</evidence>
<keyword evidence="2 9" id="KW-0444">Lipid biosynthesis</keyword>
<dbReference type="GO" id="GO:0006650">
    <property type="term" value="P:glycerophospholipid metabolic process"/>
    <property type="evidence" value="ECO:0007669"/>
    <property type="project" value="UniProtKB-UniRule"/>
</dbReference>
<comment type="catalytic activity">
    <reaction evidence="9">
        <text>sn-glycerol 3-phosphate + NAD(+) = dihydroxyacetone phosphate + NADH + H(+)</text>
        <dbReference type="Rhea" id="RHEA:11092"/>
        <dbReference type="ChEBI" id="CHEBI:15378"/>
        <dbReference type="ChEBI" id="CHEBI:57540"/>
        <dbReference type="ChEBI" id="CHEBI:57597"/>
        <dbReference type="ChEBI" id="CHEBI:57642"/>
        <dbReference type="ChEBI" id="CHEBI:57945"/>
        <dbReference type="EC" id="1.1.1.94"/>
    </reaction>
</comment>
<dbReference type="HOGENOM" id="CLU_033449_0_2_7"/>
<dbReference type="Pfam" id="PF01210">
    <property type="entry name" value="NAD_Gly3P_dh_N"/>
    <property type="match status" value="1"/>
</dbReference>
<dbReference type="GO" id="GO:0005975">
    <property type="term" value="P:carbohydrate metabolic process"/>
    <property type="evidence" value="ECO:0007669"/>
    <property type="project" value="InterPro"/>
</dbReference>
<feature type="binding site" evidence="9">
    <location>
        <position position="14"/>
    </location>
    <ligand>
        <name>NADPH</name>
        <dbReference type="ChEBI" id="CHEBI:57783"/>
    </ligand>
</feature>
<dbReference type="EC" id="1.1.1.94" evidence="9"/>
<dbReference type="GO" id="GO:0141153">
    <property type="term" value="F:glycerol-3-phosphate dehydrogenase (NADP+) activity"/>
    <property type="evidence" value="ECO:0007669"/>
    <property type="project" value="RHEA"/>
</dbReference>
<dbReference type="InterPro" id="IPR036291">
    <property type="entry name" value="NAD(P)-bd_dom_sf"/>
</dbReference>
<dbReference type="UniPathway" id="UPA00940"/>
<keyword evidence="6 9" id="KW-0443">Lipid metabolism</keyword>
<dbReference type="KEGG" id="bmx:BMS_2528"/>
<dbReference type="GO" id="GO:0046167">
    <property type="term" value="P:glycerol-3-phosphate biosynthetic process"/>
    <property type="evidence" value="ECO:0007669"/>
    <property type="project" value="UniProtKB-UniRule"/>
</dbReference>
<feature type="binding site" evidence="9">
    <location>
        <position position="253"/>
    </location>
    <ligand>
        <name>sn-glycerol 3-phosphate</name>
        <dbReference type="ChEBI" id="CHEBI:57597"/>
    </ligand>
</feature>
<feature type="binding site" evidence="12">
    <location>
        <position position="264"/>
    </location>
    <ligand>
        <name>NAD(+)</name>
        <dbReference type="ChEBI" id="CHEBI:57540"/>
    </ligand>
</feature>
<evidence type="ECO:0000256" key="14">
    <source>
        <dbReference type="RuleBase" id="RU000439"/>
    </source>
</evidence>
<dbReference type="HAMAP" id="MF_00394">
    <property type="entry name" value="NAD_Glyc3P_dehydrog"/>
    <property type="match status" value="1"/>
</dbReference>
<feature type="active site" description="Proton acceptor" evidence="9 10">
    <location>
        <position position="200"/>
    </location>
</feature>
<feature type="binding site" evidence="9">
    <location>
        <position position="263"/>
    </location>
    <ligand>
        <name>sn-glycerol 3-phosphate</name>
        <dbReference type="ChEBI" id="CHEBI:57597"/>
    </ligand>
</feature>
<dbReference type="Proteomes" id="UP000008963">
    <property type="component" value="Chromosome"/>
</dbReference>
<dbReference type="InterPro" id="IPR013328">
    <property type="entry name" value="6PGD_dom2"/>
</dbReference>
<dbReference type="eggNOG" id="COG0240">
    <property type="taxonomic scope" value="Bacteria"/>
</dbReference>
<evidence type="ECO:0000313" key="17">
    <source>
        <dbReference type="EMBL" id="CBW27318.1"/>
    </source>
</evidence>
<feature type="binding site" evidence="12">
    <location>
        <position position="149"/>
    </location>
    <ligand>
        <name>NAD(+)</name>
        <dbReference type="ChEBI" id="CHEBI:57540"/>
    </ligand>
</feature>
<feature type="binding site" evidence="9">
    <location>
        <position position="290"/>
    </location>
    <ligand>
        <name>NADPH</name>
        <dbReference type="ChEBI" id="CHEBI:57783"/>
    </ligand>
</feature>
<evidence type="ECO:0000256" key="9">
    <source>
        <dbReference type="HAMAP-Rule" id="MF_00394"/>
    </source>
</evidence>
<keyword evidence="5 9" id="KW-0520">NAD</keyword>
<feature type="binding site" evidence="9">
    <location>
        <position position="145"/>
    </location>
    <ligand>
        <name>sn-glycerol 3-phosphate</name>
        <dbReference type="ChEBI" id="CHEBI:57597"/>
    </ligand>
</feature>
<keyword evidence="7 9" id="KW-0594">Phospholipid biosynthesis</keyword>
<feature type="binding site" evidence="9">
    <location>
        <position position="149"/>
    </location>
    <ligand>
        <name>NADPH</name>
        <dbReference type="ChEBI" id="CHEBI:57783"/>
    </ligand>
</feature>
<dbReference type="AlphaFoldDB" id="E1X5J7"/>
<dbReference type="GO" id="GO:0051287">
    <property type="term" value="F:NAD binding"/>
    <property type="evidence" value="ECO:0007669"/>
    <property type="project" value="InterPro"/>
</dbReference>
<name>E1X5J7_HALMS</name>
<feature type="domain" description="Glycerol-3-phosphate dehydrogenase NAD-dependent N-terminal" evidence="15">
    <location>
        <begin position="8"/>
        <end position="167"/>
    </location>
</feature>
<evidence type="ECO:0000256" key="6">
    <source>
        <dbReference type="ARBA" id="ARBA00023098"/>
    </source>
</evidence>
<keyword evidence="18" id="KW-1185">Reference proteome</keyword>
<comment type="subcellular location">
    <subcellularLocation>
        <location evidence="9">Cytoplasm</location>
    </subcellularLocation>
</comment>
<feature type="binding site" evidence="12">
    <location>
        <begin position="10"/>
        <end position="15"/>
    </location>
    <ligand>
        <name>NAD(+)</name>
        <dbReference type="ChEBI" id="CHEBI:57540"/>
    </ligand>
</feature>
<dbReference type="NCBIfam" id="NF000940">
    <property type="entry name" value="PRK00094.1-2"/>
    <property type="match status" value="1"/>
</dbReference>
<comment type="catalytic activity">
    <reaction evidence="9 14">
        <text>sn-glycerol 3-phosphate + NADP(+) = dihydroxyacetone phosphate + NADPH + H(+)</text>
        <dbReference type="Rhea" id="RHEA:11096"/>
        <dbReference type="ChEBI" id="CHEBI:15378"/>
        <dbReference type="ChEBI" id="CHEBI:57597"/>
        <dbReference type="ChEBI" id="CHEBI:57642"/>
        <dbReference type="ChEBI" id="CHEBI:57783"/>
        <dbReference type="ChEBI" id="CHEBI:58349"/>
        <dbReference type="EC" id="1.1.1.94"/>
    </reaction>
</comment>
<comment type="caution">
    <text evidence="9">Lacks conserved residue(s) required for the propagation of feature annotation.</text>
</comment>
<feature type="binding site" evidence="9">
    <location>
        <position position="264"/>
    </location>
    <ligand>
        <name>NADPH</name>
        <dbReference type="ChEBI" id="CHEBI:57783"/>
    </ligand>
</feature>
<evidence type="ECO:0000259" key="16">
    <source>
        <dbReference type="Pfam" id="PF07479"/>
    </source>
</evidence>
<feature type="binding site" evidence="9">
    <location>
        <position position="115"/>
    </location>
    <ligand>
        <name>sn-glycerol 3-phosphate</name>
        <dbReference type="ChEBI" id="CHEBI:57597"/>
    </ligand>
</feature>
<evidence type="ECO:0000313" key="18">
    <source>
        <dbReference type="Proteomes" id="UP000008963"/>
    </source>
</evidence>
<evidence type="ECO:0000256" key="11">
    <source>
        <dbReference type="PIRSR" id="PIRSR000114-2"/>
    </source>
</evidence>
<reference evidence="18" key="1">
    <citation type="journal article" date="2013" name="ISME J.">
        <title>A small predatory core genome in the divergent marine Bacteriovorax marinus SJ and the terrestrial Bdellovibrio bacteriovorus.</title>
        <authorList>
            <person name="Crossman L.C."/>
            <person name="Chen H."/>
            <person name="Cerdeno-Tarraga A.M."/>
            <person name="Brooks K."/>
            <person name="Quail M.A."/>
            <person name="Pineiro S.A."/>
            <person name="Hobley L."/>
            <person name="Sockett R.E."/>
            <person name="Bentley S.D."/>
            <person name="Parkhill J."/>
            <person name="Williams H.N."/>
            <person name="Stine O.C."/>
        </authorList>
    </citation>
    <scope>NUCLEOTIDE SEQUENCE [LARGE SCALE GENOMIC DNA]</scope>
    <source>
        <strain evidence="18">ATCC BAA-682 / DSM 15412 / SJ</strain>
    </source>
</reference>
<dbReference type="InterPro" id="IPR006168">
    <property type="entry name" value="G3P_DH_NAD-dep"/>
</dbReference>
<dbReference type="PIRSF" id="PIRSF000114">
    <property type="entry name" value="Glycerol-3-P_dh"/>
    <property type="match status" value="1"/>
</dbReference>
<evidence type="ECO:0000256" key="1">
    <source>
        <dbReference type="ARBA" id="ARBA00011009"/>
    </source>
</evidence>
<dbReference type="Pfam" id="PF07479">
    <property type="entry name" value="NAD_Gly3P_dh_C"/>
    <property type="match status" value="1"/>
</dbReference>
<keyword evidence="9" id="KW-0963">Cytoplasm</keyword>
<evidence type="ECO:0000256" key="5">
    <source>
        <dbReference type="ARBA" id="ARBA00023027"/>
    </source>
</evidence>
<comment type="function">
    <text evidence="9">Catalyzes the reduction of the glycolytic intermediate dihydroxyacetone phosphate (DHAP) to sn-glycerol 3-phosphate (G3P), the key precursor for phospholipid synthesis.</text>
</comment>
<dbReference type="SUPFAM" id="SSF51735">
    <property type="entry name" value="NAD(P)-binding Rossmann-fold domains"/>
    <property type="match status" value="1"/>
</dbReference>
<evidence type="ECO:0000256" key="12">
    <source>
        <dbReference type="PIRSR" id="PIRSR000114-3"/>
    </source>
</evidence>
<dbReference type="GO" id="GO:0005829">
    <property type="term" value="C:cytosol"/>
    <property type="evidence" value="ECO:0007669"/>
    <property type="project" value="TreeGrafter"/>
</dbReference>
<dbReference type="STRING" id="862908.BMS_2528"/>
<dbReference type="OrthoDB" id="9812273at2"/>
<dbReference type="PATRIC" id="fig|862908.3.peg.2413"/>
<dbReference type="RefSeq" id="WP_014245094.1">
    <property type="nucleotide sequence ID" value="NC_016620.1"/>
</dbReference>
<feature type="binding site" evidence="11">
    <location>
        <begin position="264"/>
        <end position="265"/>
    </location>
    <ligand>
        <name>substrate</name>
    </ligand>
</feature>
<evidence type="ECO:0000256" key="2">
    <source>
        <dbReference type="ARBA" id="ARBA00022516"/>
    </source>
</evidence>
<feature type="domain" description="Glycerol-3-phosphate dehydrogenase NAD-dependent C-terminal" evidence="16">
    <location>
        <begin position="189"/>
        <end position="329"/>
    </location>
</feature>
<dbReference type="GO" id="GO:0141152">
    <property type="term" value="F:glycerol-3-phosphate dehydrogenase (NAD+) activity"/>
    <property type="evidence" value="ECO:0007669"/>
    <property type="project" value="RHEA"/>
</dbReference>
<proteinExistence type="inferred from homology"/>
<feature type="binding site" evidence="9">
    <location>
        <position position="34"/>
    </location>
    <ligand>
        <name>NADPH</name>
        <dbReference type="ChEBI" id="CHEBI:57783"/>
    </ligand>
</feature>
<dbReference type="InterPro" id="IPR008927">
    <property type="entry name" value="6-PGluconate_DH-like_C_sf"/>
</dbReference>
<feature type="binding site" evidence="9">
    <location>
        <position position="147"/>
    </location>
    <ligand>
        <name>sn-glycerol 3-phosphate</name>
        <dbReference type="ChEBI" id="CHEBI:57597"/>
    </ligand>
</feature>
<comment type="pathway">
    <text evidence="9">Membrane lipid metabolism; glycerophospholipid metabolism.</text>
</comment>
<dbReference type="GO" id="GO:0046168">
    <property type="term" value="P:glycerol-3-phosphate catabolic process"/>
    <property type="evidence" value="ECO:0007669"/>
    <property type="project" value="InterPro"/>
</dbReference>
<dbReference type="InterPro" id="IPR011128">
    <property type="entry name" value="G3P_DH_NAD-dep_N"/>
</dbReference>
<dbReference type="NCBIfam" id="NF000942">
    <property type="entry name" value="PRK00094.1-4"/>
    <property type="match status" value="1"/>
</dbReference>
<keyword evidence="9" id="KW-0547">Nucleotide-binding</keyword>
<dbReference type="InterPro" id="IPR006109">
    <property type="entry name" value="G3P_DH_NAD-dep_C"/>
</dbReference>
<comment type="similarity">
    <text evidence="1 9 13">Belongs to the NAD-dependent glycerol-3-phosphate dehydrogenase family.</text>
</comment>
<dbReference type="PRINTS" id="PR00077">
    <property type="entry name" value="GPDHDRGNASE"/>
</dbReference>
<evidence type="ECO:0000256" key="10">
    <source>
        <dbReference type="PIRSR" id="PIRSR000114-1"/>
    </source>
</evidence>
<protein>
    <recommendedName>
        <fullName evidence="9">Glycerol-3-phosphate dehydrogenase [NAD(P)+]</fullName>
        <ecNumber evidence="9">1.1.1.94</ecNumber>
    </recommendedName>
    <alternativeName>
        <fullName evidence="9">NAD(P)(+)-dependent glycerol-3-phosphate dehydrogenase</fullName>
    </alternativeName>
    <alternativeName>
        <fullName evidence="9">NAD(P)H-dependent dihydroxyacetone-phosphate reductase</fullName>
    </alternativeName>
</protein>
<evidence type="ECO:0000256" key="7">
    <source>
        <dbReference type="ARBA" id="ARBA00023209"/>
    </source>
</evidence>
<accession>E1X5J7</accession>